<keyword evidence="2" id="KW-1185">Reference proteome</keyword>
<dbReference type="AlphaFoldDB" id="A0A3D9CQR9"/>
<protein>
    <submittedName>
        <fullName evidence="1">Uncharacterized protein</fullName>
    </submittedName>
</protein>
<sequence length="356" mass="42439">MKYYKSIIFSKTKFEGYFRYKDEFQIYPLKSEYLDRVKKYKHHPIIIEFKIEDSEWMSPKKDFSYLGDIFKKGSHDLLATAMTKLDRLIDLINLFSTNLFFRYKNNDGFWTVPATSDKTDDEINIIEHSDFLYKLFFLKGFNYQCIIDDFNTDITKEFNEIPLVDYNEYFSNDPNYDYNVLDTIKFPSVINYGLEGYFDLNVEEKKIIDTSIKYSNICMKNLELETTIGVLSAFTSIETLMNFYYKDFKPENCKECGQPRYSIAKRYTDFLLNFVGESDDLKKEFKKLYTFRSKIVHTGFSFITENLWHDLEEDKADDETIKKLQIMMVNKRLIINYLSLTKLGKKEKHHVVNTIS</sequence>
<proteinExistence type="predicted"/>
<dbReference type="OrthoDB" id="1451627at2"/>
<organism evidence="1 2">
    <name type="scientific">Epilithonimonas hispanica</name>
    <dbReference type="NCBI Taxonomy" id="358687"/>
    <lineage>
        <taxon>Bacteria</taxon>
        <taxon>Pseudomonadati</taxon>
        <taxon>Bacteroidota</taxon>
        <taxon>Flavobacteriia</taxon>
        <taxon>Flavobacteriales</taxon>
        <taxon>Weeksellaceae</taxon>
        <taxon>Chryseobacterium group</taxon>
        <taxon>Epilithonimonas</taxon>
    </lineage>
</organism>
<gene>
    <name evidence="1" type="ORF">DRF58_14425</name>
</gene>
<evidence type="ECO:0000313" key="1">
    <source>
        <dbReference type="EMBL" id="REC68145.1"/>
    </source>
</evidence>
<evidence type="ECO:0000313" key="2">
    <source>
        <dbReference type="Proteomes" id="UP000256326"/>
    </source>
</evidence>
<name>A0A3D9CQR9_9FLAO</name>
<comment type="caution">
    <text evidence="1">The sequence shown here is derived from an EMBL/GenBank/DDBJ whole genome shotgun (WGS) entry which is preliminary data.</text>
</comment>
<dbReference type="EMBL" id="QNUG01000037">
    <property type="protein sequence ID" value="REC68145.1"/>
    <property type="molecule type" value="Genomic_DNA"/>
</dbReference>
<accession>A0A3D9CQR9</accession>
<reference evidence="1 2" key="1">
    <citation type="journal article" date="2006" name="Int. J. Syst. Evol. Microbiol.">
        <title>Chryseobacterium hispanicum sp. nov., isolated from the drinking water distribution system of Sevilla, Spain.</title>
        <authorList>
            <person name="Gallego V."/>
            <person name="Garcia M.T."/>
            <person name="Ventosa A."/>
        </authorList>
    </citation>
    <scope>NUCLEOTIDE SEQUENCE [LARGE SCALE GENOMIC DNA]</scope>
    <source>
        <strain evidence="1 2">KCTC 22104</strain>
    </source>
</reference>
<dbReference type="RefSeq" id="WP_116036429.1">
    <property type="nucleotide sequence ID" value="NZ_JBHLVV010000069.1"/>
</dbReference>
<dbReference type="Proteomes" id="UP000256326">
    <property type="component" value="Unassembled WGS sequence"/>
</dbReference>